<accession>A0A5Q4YWL7</accession>
<dbReference type="AlphaFoldDB" id="A0A5Q4YWL7"/>
<reference evidence="1 2" key="1">
    <citation type="submission" date="2019-08" db="EMBL/GenBank/DDBJ databases">
        <authorList>
            <person name="Herpell B J."/>
        </authorList>
    </citation>
    <scope>NUCLEOTIDE SEQUENCE [LARGE SCALE GENOMIC DNA]</scope>
    <source>
        <strain evidence="2">Msb3</strain>
    </source>
</reference>
<sequence length="158" mass="17143">MRPRNQVIFNLVEEWGAKAKGLGVQYVAHAITAAGVATCLGESLAGGGMEPKTHPDQEYWRKVKSPDDAGIDLAAIARIEIDCTLLPCAGGNDGCLLIVPFLVQQAGFGDLPLRIFSHRYEGGDISKPKRYFDCRSASPRGELKRLFAVNGSWDWAAP</sequence>
<evidence type="ECO:0000313" key="2">
    <source>
        <dbReference type="Proteomes" id="UP000325811"/>
    </source>
</evidence>
<dbReference type="KEGG" id="pdio:PDMSB3_2513.1"/>
<dbReference type="EMBL" id="LR699554">
    <property type="protein sequence ID" value="VVD33797.1"/>
    <property type="molecule type" value="Genomic_DNA"/>
</dbReference>
<organism evidence="1 2">
    <name type="scientific">Paraburkholderia dioscoreae</name>
    <dbReference type="NCBI Taxonomy" id="2604047"/>
    <lineage>
        <taxon>Bacteria</taxon>
        <taxon>Pseudomonadati</taxon>
        <taxon>Pseudomonadota</taxon>
        <taxon>Betaproteobacteria</taxon>
        <taxon>Burkholderiales</taxon>
        <taxon>Burkholderiaceae</taxon>
        <taxon>Paraburkholderia</taxon>
    </lineage>
</organism>
<keyword evidence="2" id="KW-1185">Reference proteome</keyword>
<evidence type="ECO:0000313" key="1">
    <source>
        <dbReference type="EMBL" id="VVD33797.1"/>
    </source>
</evidence>
<name>A0A5Q4YWL7_9BURK</name>
<dbReference type="Proteomes" id="UP000325811">
    <property type="component" value="Chromosome II"/>
</dbReference>
<protein>
    <submittedName>
        <fullName evidence="1">Uncharacterized protein</fullName>
    </submittedName>
</protein>
<proteinExistence type="predicted"/>
<gene>
    <name evidence="1" type="ORF">PDMSB3_2513</name>
</gene>